<dbReference type="InterPro" id="IPR011006">
    <property type="entry name" value="CheY-like_superfamily"/>
</dbReference>
<dbReference type="SMART" id="SM00862">
    <property type="entry name" value="Trans_reg_C"/>
    <property type="match status" value="1"/>
</dbReference>
<name>A0A1I4G1V2_9HYPH</name>
<dbReference type="RefSeq" id="WP_093524321.1">
    <property type="nucleotide sequence ID" value="NZ_FOSK01000026.1"/>
</dbReference>
<evidence type="ECO:0000313" key="7">
    <source>
        <dbReference type="Proteomes" id="UP000199598"/>
    </source>
</evidence>
<evidence type="ECO:0000259" key="4">
    <source>
        <dbReference type="PROSITE" id="PS50110"/>
    </source>
</evidence>
<dbReference type="Pfam" id="PF00486">
    <property type="entry name" value="Trans_reg_C"/>
    <property type="match status" value="1"/>
</dbReference>
<feature type="domain" description="Response regulatory" evidence="4">
    <location>
        <begin position="2"/>
        <end position="116"/>
    </location>
</feature>
<feature type="DNA-binding region" description="OmpR/PhoB-type" evidence="3">
    <location>
        <begin position="124"/>
        <end position="221"/>
    </location>
</feature>
<keyword evidence="1 3" id="KW-0238">DNA-binding</keyword>
<dbReference type="Proteomes" id="UP000199598">
    <property type="component" value="Unassembled WGS sequence"/>
</dbReference>
<organism evidence="6 7">
    <name type="scientific">Pseudovibrio ascidiaceicola</name>
    <dbReference type="NCBI Taxonomy" id="285279"/>
    <lineage>
        <taxon>Bacteria</taxon>
        <taxon>Pseudomonadati</taxon>
        <taxon>Pseudomonadota</taxon>
        <taxon>Alphaproteobacteria</taxon>
        <taxon>Hyphomicrobiales</taxon>
        <taxon>Stappiaceae</taxon>
        <taxon>Pseudovibrio</taxon>
    </lineage>
</organism>
<dbReference type="SUPFAM" id="SSF52172">
    <property type="entry name" value="CheY-like"/>
    <property type="match status" value="1"/>
</dbReference>
<dbReference type="Gene3D" id="3.40.50.2300">
    <property type="match status" value="1"/>
</dbReference>
<dbReference type="Gene3D" id="6.10.250.690">
    <property type="match status" value="1"/>
</dbReference>
<protein>
    <submittedName>
        <fullName evidence="6">DNA-binding response regulator, OmpR family, contains REC and winged-helix (WHTH) domain</fullName>
    </submittedName>
</protein>
<dbReference type="InterPro" id="IPR036388">
    <property type="entry name" value="WH-like_DNA-bd_sf"/>
</dbReference>
<dbReference type="SMART" id="SM00448">
    <property type="entry name" value="REC"/>
    <property type="match status" value="1"/>
</dbReference>
<dbReference type="SUPFAM" id="SSF46894">
    <property type="entry name" value="C-terminal effector domain of the bipartite response regulators"/>
    <property type="match status" value="1"/>
</dbReference>
<dbReference type="PROSITE" id="PS50110">
    <property type="entry name" value="RESPONSE_REGULATORY"/>
    <property type="match status" value="1"/>
</dbReference>
<accession>A0A1I4G1V2</accession>
<reference evidence="6 7" key="1">
    <citation type="submission" date="2016-10" db="EMBL/GenBank/DDBJ databases">
        <authorList>
            <person name="Varghese N."/>
            <person name="Submissions S."/>
        </authorList>
    </citation>
    <scope>NUCLEOTIDE SEQUENCE [LARGE SCALE GENOMIC DNA]</scope>
    <source>
        <strain evidence="6 7">DSM 16392</strain>
    </source>
</reference>
<feature type="modified residue" description="4-aspartylphosphate" evidence="2">
    <location>
        <position position="51"/>
    </location>
</feature>
<dbReference type="CDD" id="cd17624">
    <property type="entry name" value="REC_OmpR_PmrA-like"/>
    <property type="match status" value="1"/>
</dbReference>
<dbReference type="Gene3D" id="1.10.10.10">
    <property type="entry name" value="Winged helix-like DNA-binding domain superfamily/Winged helix DNA-binding domain"/>
    <property type="match status" value="1"/>
</dbReference>
<dbReference type="InterPro" id="IPR039420">
    <property type="entry name" value="WalR-like"/>
</dbReference>
<dbReference type="PANTHER" id="PTHR48111:SF36">
    <property type="entry name" value="TRANSCRIPTIONAL REGULATORY PROTEIN CUTR"/>
    <property type="match status" value="1"/>
</dbReference>
<dbReference type="GO" id="GO:0003677">
    <property type="term" value="F:DNA binding"/>
    <property type="evidence" value="ECO:0007669"/>
    <property type="project" value="UniProtKB-KW"/>
</dbReference>
<evidence type="ECO:0000259" key="5">
    <source>
        <dbReference type="PROSITE" id="PS51755"/>
    </source>
</evidence>
<dbReference type="PANTHER" id="PTHR48111">
    <property type="entry name" value="REGULATOR OF RPOS"/>
    <property type="match status" value="1"/>
</dbReference>
<evidence type="ECO:0000256" key="2">
    <source>
        <dbReference type="PROSITE-ProRule" id="PRU00169"/>
    </source>
</evidence>
<evidence type="ECO:0000313" key="6">
    <source>
        <dbReference type="EMBL" id="SFL24004.1"/>
    </source>
</evidence>
<comment type="caution">
    <text evidence="6">The sequence shown here is derived from an EMBL/GenBank/DDBJ whole genome shotgun (WGS) entry which is preliminary data.</text>
</comment>
<evidence type="ECO:0000256" key="1">
    <source>
        <dbReference type="ARBA" id="ARBA00023125"/>
    </source>
</evidence>
<keyword evidence="2" id="KW-0597">Phosphoprotein</keyword>
<evidence type="ECO:0000256" key="3">
    <source>
        <dbReference type="PROSITE-ProRule" id="PRU01091"/>
    </source>
</evidence>
<gene>
    <name evidence="6" type="ORF">SAMN04488518_12614</name>
</gene>
<dbReference type="CDD" id="cd00383">
    <property type="entry name" value="trans_reg_C"/>
    <property type="match status" value="1"/>
</dbReference>
<feature type="domain" description="OmpR/PhoB-type" evidence="5">
    <location>
        <begin position="124"/>
        <end position="221"/>
    </location>
</feature>
<dbReference type="Pfam" id="PF00072">
    <property type="entry name" value="Response_reg"/>
    <property type="match status" value="1"/>
</dbReference>
<keyword evidence="7" id="KW-1185">Reference proteome</keyword>
<dbReference type="InterPro" id="IPR016032">
    <property type="entry name" value="Sig_transdc_resp-reg_C-effctor"/>
</dbReference>
<dbReference type="InterPro" id="IPR001867">
    <property type="entry name" value="OmpR/PhoB-type_DNA-bd"/>
</dbReference>
<proteinExistence type="predicted"/>
<dbReference type="PROSITE" id="PS51755">
    <property type="entry name" value="OMPR_PHOB"/>
    <property type="match status" value="1"/>
</dbReference>
<dbReference type="EMBL" id="FOSK01000026">
    <property type="protein sequence ID" value="SFL24004.1"/>
    <property type="molecule type" value="Genomic_DNA"/>
</dbReference>
<dbReference type="InterPro" id="IPR001789">
    <property type="entry name" value="Sig_transdc_resp-reg_receiver"/>
</dbReference>
<sequence length="222" mass="24735">MRILVVEDERRIAQQIEKALVAAAFSVDQCGCVEDARMLMKSEMFDALIADRMLPDGDAIEIVSSLREEGNDLPILMLTARDAIEDRIDGLEAGADDYLIKPFAMSELVARMRALLRRPGSVFGKTETVGSLSYNFKSRTATVNAVALPLPRHELLVLESLISNRGHVVTKDDLLNKVYGLEIPESNTIPVHVHNLRRKFKQLSAGLEIHTYRGLGYMLDSL</sequence>